<name>A0ABP8LXB8_9BACT</name>
<keyword evidence="2 5" id="KW-0812">Transmembrane</keyword>
<dbReference type="Proteomes" id="UP001501508">
    <property type="component" value="Unassembled WGS sequence"/>
</dbReference>
<dbReference type="EMBL" id="BAABEY010000018">
    <property type="protein sequence ID" value="GAA4437948.1"/>
    <property type="molecule type" value="Genomic_DNA"/>
</dbReference>
<feature type="transmembrane region" description="Helical" evidence="5">
    <location>
        <begin position="47"/>
        <end position="65"/>
    </location>
</feature>
<gene>
    <name evidence="6" type="ORF">GCM10023091_17830</name>
</gene>
<keyword evidence="4 5" id="KW-0472">Membrane</keyword>
<comment type="caution">
    <text evidence="6">The sequence shown here is derived from an EMBL/GenBank/DDBJ whole genome shotgun (WGS) entry which is preliminary data.</text>
</comment>
<comment type="subcellular location">
    <subcellularLocation>
        <location evidence="1">Membrane</location>
        <topology evidence="1">Multi-pass membrane protein</topology>
    </subcellularLocation>
</comment>
<reference evidence="7" key="1">
    <citation type="journal article" date="2019" name="Int. J. Syst. Evol. Microbiol.">
        <title>The Global Catalogue of Microorganisms (GCM) 10K type strain sequencing project: providing services to taxonomists for standard genome sequencing and annotation.</title>
        <authorList>
            <consortium name="The Broad Institute Genomics Platform"/>
            <consortium name="The Broad Institute Genome Sequencing Center for Infectious Disease"/>
            <person name="Wu L."/>
            <person name="Ma J."/>
        </authorList>
    </citation>
    <scope>NUCLEOTIDE SEQUENCE [LARGE SCALE GENOMIC DNA]</scope>
    <source>
        <strain evidence="7">JCM 31920</strain>
    </source>
</reference>
<dbReference type="Pfam" id="PF13564">
    <property type="entry name" value="DoxX_2"/>
    <property type="match status" value="1"/>
</dbReference>
<evidence type="ECO:0000256" key="4">
    <source>
        <dbReference type="ARBA" id="ARBA00023136"/>
    </source>
</evidence>
<evidence type="ECO:0000313" key="7">
    <source>
        <dbReference type="Proteomes" id="UP001501508"/>
    </source>
</evidence>
<evidence type="ECO:0000256" key="5">
    <source>
        <dbReference type="SAM" id="Phobius"/>
    </source>
</evidence>
<evidence type="ECO:0000313" key="6">
    <source>
        <dbReference type="EMBL" id="GAA4437948.1"/>
    </source>
</evidence>
<sequence>MTSKTRNTAGWILTGVIALLLAFSAFLKISQAPEAVAQAAASGIDAATFRLIGIIEIICVLVFLIPRTAFAGSLLLVAYMGGAIASHLINGDSVVLVVVIEALVWITILLRFPVIQQQLLPLVRSDK</sequence>
<protein>
    <submittedName>
        <fullName evidence="6">DoxX family protein</fullName>
    </submittedName>
</protein>
<feature type="transmembrane region" description="Helical" evidence="5">
    <location>
        <begin position="95"/>
        <end position="114"/>
    </location>
</feature>
<accession>A0ABP8LXB8</accession>
<evidence type="ECO:0000256" key="1">
    <source>
        <dbReference type="ARBA" id="ARBA00004141"/>
    </source>
</evidence>
<keyword evidence="7" id="KW-1185">Reference proteome</keyword>
<feature type="transmembrane region" description="Helical" evidence="5">
    <location>
        <begin position="70"/>
        <end position="89"/>
    </location>
</feature>
<dbReference type="InterPro" id="IPR032808">
    <property type="entry name" value="DoxX"/>
</dbReference>
<evidence type="ECO:0000256" key="2">
    <source>
        <dbReference type="ARBA" id="ARBA00022692"/>
    </source>
</evidence>
<organism evidence="6 7">
    <name type="scientific">Ravibacter arvi</name>
    <dbReference type="NCBI Taxonomy" id="2051041"/>
    <lineage>
        <taxon>Bacteria</taxon>
        <taxon>Pseudomonadati</taxon>
        <taxon>Bacteroidota</taxon>
        <taxon>Cytophagia</taxon>
        <taxon>Cytophagales</taxon>
        <taxon>Spirosomataceae</taxon>
        <taxon>Ravibacter</taxon>
    </lineage>
</organism>
<keyword evidence="3 5" id="KW-1133">Transmembrane helix</keyword>
<dbReference type="RefSeq" id="WP_345028114.1">
    <property type="nucleotide sequence ID" value="NZ_BAABEY010000018.1"/>
</dbReference>
<evidence type="ECO:0000256" key="3">
    <source>
        <dbReference type="ARBA" id="ARBA00022989"/>
    </source>
</evidence>
<proteinExistence type="predicted"/>